<sequence length="94" mass="10622">MGVLRYPALCFKRFFVKKCGGVSPCQLCQLLNQQPGFLLSISPSSSINDRVFFYFVLLIISPQHPRYPDFQVSLISQPSSIPFSSSVWLLFLSS</sequence>
<accession>A0ABQ9YV92</accession>
<dbReference type="EMBL" id="JAOYFB010000001">
    <property type="protein sequence ID" value="KAK4004558.1"/>
    <property type="molecule type" value="Genomic_DNA"/>
</dbReference>
<keyword evidence="2" id="KW-1185">Reference proteome</keyword>
<organism evidence="1 2">
    <name type="scientific">Daphnia magna</name>
    <dbReference type="NCBI Taxonomy" id="35525"/>
    <lineage>
        <taxon>Eukaryota</taxon>
        <taxon>Metazoa</taxon>
        <taxon>Ecdysozoa</taxon>
        <taxon>Arthropoda</taxon>
        <taxon>Crustacea</taxon>
        <taxon>Branchiopoda</taxon>
        <taxon>Diplostraca</taxon>
        <taxon>Cladocera</taxon>
        <taxon>Anomopoda</taxon>
        <taxon>Daphniidae</taxon>
        <taxon>Daphnia</taxon>
    </lineage>
</organism>
<proteinExistence type="predicted"/>
<gene>
    <name evidence="1" type="ORF">OUZ56_006291</name>
</gene>
<protein>
    <submittedName>
        <fullName evidence="1">Uncharacterized protein</fullName>
    </submittedName>
</protein>
<dbReference type="Proteomes" id="UP001234178">
    <property type="component" value="Unassembled WGS sequence"/>
</dbReference>
<name>A0ABQ9YV92_9CRUS</name>
<comment type="caution">
    <text evidence="1">The sequence shown here is derived from an EMBL/GenBank/DDBJ whole genome shotgun (WGS) entry which is preliminary data.</text>
</comment>
<evidence type="ECO:0000313" key="1">
    <source>
        <dbReference type="EMBL" id="KAK4004558.1"/>
    </source>
</evidence>
<reference evidence="1 2" key="1">
    <citation type="journal article" date="2023" name="Nucleic Acids Res.">
        <title>The hologenome of Daphnia magna reveals possible DNA methylation and microbiome-mediated evolution of the host genome.</title>
        <authorList>
            <person name="Chaturvedi A."/>
            <person name="Li X."/>
            <person name="Dhandapani V."/>
            <person name="Marshall H."/>
            <person name="Kissane S."/>
            <person name="Cuenca-Cambronero M."/>
            <person name="Asole G."/>
            <person name="Calvet F."/>
            <person name="Ruiz-Romero M."/>
            <person name="Marangio P."/>
            <person name="Guigo R."/>
            <person name="Rago D."/>
            <person name="Mirbahai L."/>
            <person name="Eastwood N."/>
            <person name="Colbourne J.K."/>
            <person name="Zhou J."/>
            <person name="Mallon E."/>
            <person name="Orsini L."/>
        </authorList>
    </citation>
    <scope>NUCLEOTIDE SEQUENCE [LARGE SCALE GENOMIC DNA]</scope>
    <source>
        <strain evidence="1">LRV0_1</strain>
    </source>
</reference>
<evidence type="ECO:0000313" key="2">
    <source>
        <dbReference type="Proteomes" id="UP001234178"/>
    </source>
</evidence>